<organism evidence="2 3">
    <name type="scientific">Niallia nealsonii</name>
    <dbReference type="NCBI Taxonomy" id="115979"/>
    <lineage>
        <taxon>Bacteria</taxon>
        <taxon>Bacillati</taxon>
        <taxon>Bacillota</taxon>
        <taxon>Bacilli</taxon>
        <taxon>Bacillales</taxon>
        <taxon>Bacillaceae</taxon>
        <taxon>Niallia</taxon>
    </lineage>
</organism>
<dbReference type="EMBL" id="PISE01000015">
    <property type="protein sequence ID" value="PKG24280.1"/>
    <property type="molecule type" value="Genomic_DNA"/>
</dbReference>
<keyword evidence="3" id="KW-1185">Reference proteome</keyword>
<keyword evidence="1" id="KW-0175">Coiled coil</keyword>
<feature type="coiled-coil region" evidence="1">
    <location>
        <begin position="16"/>
        <end position="50"/>
    </location>
</feature>
<accession>A0A2N0Z461</accession>
<dbReference type="AlphaFoldDB" id="A0A2N0Z461"/>
<reference evidence="2 3" key="1">
    <citation type="journal article" date="2003" name="Int. J. Syst. Evol. Microbiol.">
        <title>Bacillus nealsonii sp. nov., isolated from a spacecraft-assembly facility, whose spores are gamma-radiation resistant.</title>
        <authorList>
            <person name="Venkateswaran K."/>
            <person name="Kempf M."/>
            <person name="Chen F."/>
            <person name="Satomi M."/>
            <person name="Nicholson W."/>
            <person name="Kern R."/>
        </authorList>
    </citation>
    <scope>NUCLEOTIDE SEQUENCE [LARGE SCALE GENOMIC DNA]</scope>
    <source>
        <strain evidence="2 3">FO-92</strain>
    </source>
</reference>
<gene>
    <name evidence="2" type="ORF">CWS01_07780</name>
</gene>
<name>A0A2N0Z461_9BACI</name>
<sequence>MDDVYYGMRRKRNIDLSRFREQEVKLEEGYEEYEEELEDEDSEIECTYASTRDESEEMLLLNGKPFIPKIKPKKQSFSDTHVRITTYLEKNVQQIIRILQQQGQIESITKFVNDSIKEHLMNKYNDNTNE</sequence>
<comment type="caution">
    <text evidence="2">The sequence shown here is derived from an EMBL/GenBank/DDBJ whole genome shotgun (WGS) entry which is preliminary data.</text>
</comment>
<dbReference type="Proteomes" id="UP000233375">
    <property type="component" value="Unassembled WGS sequence"/>
</dbReference>
<evidence type="ECO:0000256" key="1">
    <source>
        <dbReference type="SAM" id="Coils"/>
    </source>
</evidence>
<evidence type="ECO:0000313" key="3">
    <source>
        <dbReference type="Proteomes" id="UP000233375"/>
    </source>
</evidence>
<protein>
    <submittedName>
        <fullName evidence="2">Uncharacterized protein</fullName>
    </submittedName>
</protein>
<proteinExistence type="predicted"/>
<evidence type="ECO:0000313" key="2">
    <source>
        <dbReference type="EMBL" id="PKG24280.1"/>
    </source>
</evidence>
<dbReference type="RefSeq" id="WP_101176626.1">
    <property type="nucleotide sequence ID" value="NZ_PISE01000015.1"/>
</dbReference>